<gene>
    <name evidence="4" type="ORF">BCR43DRAFT_482369</name>
</gene>
<dbReference type="InterPro" id="IPR038657">
    <property type="entry name" value="Ribosomal_bL19_sf"/>
</dbReference>
<dbReference type="EMBL" id="MCGN01000001">
    <property type="protein sequence ID" value="ORZ02905.1"/>
    <property type="molecule type" value="Genomic_DNA"/>
</dbReference>
<keyword evidence="3" id="KW-0687">Ribonucleoprotein</keyword>
<dbReference type="STRING" id="13706.A0A1X2HTI3"/>
<reference evidence="4 5" key="1">
    <citation type="submission" date="2016-07" db="EMBL/GenBank/DDBJ databases">
        <title>Pervasive Adenine N6-methylation of Active Genes in Fungi.</title>
        <authorList>
            <consortium name="DOE Joint Genome Institute"/>
            <person name="Mondo S.J."/>
            <person name="Dannebaum R.O."/>
            <person name="Kuo R.C."/>
            <person name="Labutti K."/>
            <person name="Haridas S."/>
            <person name="Kuo A."/>
            <person name="Salamov A."/>
            <person name="Ahrendt S.R."/>
            <person name="Lipzen A."/>
            <person name="Sullivan W."/>
            <person name="Andreopoulos W.B."/>
            <person name="Clum A."/>
            <person name="Lindquist E."/>
            <person name="Daum C."/>
            <person name="Ramamoorthy G.K."/>
            <person name="Gryganskyi A."/>
            <person name="Culley D."/>
            <person name="Magnuson J.K."/>
            <person name="James T.Y."/>
            <person name="O'Malley M.A."/>
            <person name="Stajich J.E."/>
            <person name="Spatafora J.W."/>
            <person name="Visel A."/>
            <person name="Grigoriev I.V."/>
        </authorList>
    </citation>
    <scope>NUCLEOTIDE SEQUENCE [LARGE SCALE GENOMIC DNA]</scope>
    <source>
        <strain evidence="4 5">NRRL 2496</strain>
    </source>
</reference>
<dbReference type="GO" id="GO:0006412">
    <property type="term" value="P:translation"/>
    <property type="evidence" value="ECO:0007669"/>
    <property type="project" value="InterPro"/>
</dbReference>
<evidence type="ECO:0000313" key="5">
    <source>
        <dbReference type="Proteomes" id="UP000242180"/>
    </source>
</evidence>
<sequence>MNALRSLTRHLSLARNTLPAARQHIHTTNVCRVATAAQPATRGNVMQRVDESLVSEANVDGRRELFSRKNPNGVKPGSVVMVEMLNAPGETTTSTFMGLCIAIRRKGIDTNFTLRNIVMRVGVEQRFSVYSPLIKSIRVLQKPNELRVRRSKLFYLREQPGRVFTSLQSLWKQEQLNKQK</sequence>
<dbReference type="Pfam" id="PF01245">
    <property type="entry name" value="Ribosomal_L19"/>
    <property type="match status" value="1"/>
</dbReference>
<accession>A0A1X2HTI3</accession>
<dbReference type="InParanoid" id="A0A1X2HTI3"/>
<dbReference type="PANTHER" id="PTHR15680">
    <property type="entry name" value="RIBOSOMAL PROTEIN L19"/>
    <property type="match status" value="1"/>
</dbReference>
<proteinExistence type="inferred from homology"/>
<dbReference type="InterPro" id="IPR001857">
    <property type="entry name" value="Ribosomal_bL19"/>
</dbReference>
<evidence type="ECO:0000256" key="3">
    <source>
        <dbReference type="ARBA" id="ARBA00023274"/>
    </source>
</evidence>
<dbReference type="Gene3D" id="2.30.30.790">
    <property type="match status" value="1"/>
</dbReference>
<dbReference type="FunCoup" id="A0A1X2HTI3">
    <property type="interactions" value="70"/>
</dbReference>
<comment type="similarity">
    <text evidence="1">Belongs to the bacterial ribosomal protein bL19 family.</text>
</comment>
<dbReference type="GO" id="GO:0003735">
    <property type="term" value="F:structural constituent of ribosome"/>
    <property type="evidence" value="ECO:0007669"/>
    <property type="project" value="InterPro"/>
</dbReference>
<organism evidence="4 5">
    <name type="scientific">Syncephalastrum racemosum</name>
    <name type="common">Filamentous fungus</name>
    <dbReference type="NCBI Taxonomy" id="13706"/>
    <lineage>
        <taxon>Eukaryota</taxon>
        <taxon>Fungi</taxon>
        <taxon>Fungi incertae sedis</taxon>
        <taxon>Mucoromycota</taxon>
        <taxon>Mucoromycotina</taxon>
        <taxon>Mucoromycetes</taxon>
        <taxon>Mucorales</taxon>
        <taxon>Syncephalastraceae</taxon>
        <taxon>Syncephalastrum</taxon>
    </lineage>
</organism>
<protein>
    <submittedName>
        <fullName evidence="4">Translation protein SH3-like domain-containing protein</fullName>
    </submittedName>
</protein>
<dbReference type="GO" id="GO:0005762">
    <property type="term" value="C:mitochondrial large ribosomal subunit"/>
    <property type="evidence" value="ECO:0007669"/>
    <property type="project" value="TreeGrafter"/>
</dbReference>
<dbReference type="AlphaFoldDB" id="A0A1X2HTI3"/>
<dbReference type="OrthoDB" id="432645at2759"/>
<evidence type="ECO:0000313" key="4">
    <source>
        <dbReference type="EMBL" id="ORZ02905.1"/>
    </source>
</evidence>
<dbReference type="OMA" id="MGVCIAI"/>
<evidence type="ECO:0000256" key="1">
    <source>
        <dbReference type="ARBA" id="ARBA00005781"/>
    </source>
</evidence>
<name>A0A1X2HTI3_SYNRA</name>
<dbReference type="Proteomes" id="UP000242180">
    <property type="component" value="Unassembled WGS sequence"/>
</dbReference>
<dbReference type="SUPFAM" id="SSF50104">
    <property type="entry name" value="Translation proteins SH3-like domain"/>
    <property type="match status" value="1"/>
</dbReference>
<dbReference type="PRINTS" id="PR00061">
    <property type="entry name" value="RIBOSOMALL19"/>
</dbReference>
<keyword evidence="5" id="KW-1185">Reference proteome</keyword>
<comment type="caution">
    <text evidence="4">The sequence shown here is derived from an EMBL/GenBank/DDBJ whole genome shotgun (WGS) entry which is preliminary data.</text>
</comment>
<dbReference type="PANTHER" id="PTHR15680:SF9">
    <property type="entry name" value="LARGE RIBOSOMAL SUBUNIT PROTEIN BL19M"/>
    <property type="match status" value="1"/>
</dbReference>
<keyword evidence="2" id="KW-0689">Ribosomal protein</keyword>
<dbReference type="InterPro" id="IPR008991">
    <property type="entry name" value="Translation_prot_SH3-like_sf"/>
</dbReference>
<evidence type="ECO:0000256" key="2">
    <source>
        <dbReference type="ARBA" id="ARBA00022980"/>
    </source>
</evidence>